<sequence>MSSVLVSTLFFISNMQMICNDVMKSIRSIALPAVIIVINYWKMIQKVAK</sequence>
<evidence type="ECO:0000313" key="2">
    <source>
        <dbReference type="Proteomes" id="UP000278627"/>
    </source>
</evidence>
<evidence type="ECO:0000313" key="3">
    <source>
        <dbReference type="WBParaSite" id="BPAG_0000318101-mRNA-1"/>
    </source>
</evidence>
<protein>
    <submittedName>
        <fullName evidence="3">Transposase</fullName>
    </submittedName>
</protein>
<dbReference type="EMBL" id="UZAD01000752">
    <property type="protein sequence ID" value="VDN84337.1"/>
    <property type="molecule type" value="Genomic_DNA"/>
</dbReference>
<reference evidence="3" key="1">
    <citation type="submission" date="2017-02" db="UniProtKB">
        <authorList>
            <consortium name="WormBaseParasite"/>
        </authorList>
    </citation>
    <scope>IDENTIFICATION</scope>
</reference>
<gene>
    <name evidence="1" type="ORF">BPAG_LOCUS3151</name>
</gene>
<evidence type="ECO:0000313" key="1">
    <source>
        <dbReference type="EMBL" id="VDN84337.1"/>
    </source>
</evidence>
<dbReference type="WBParaSite" id="BPAG_0000318101-mRNA-1">
    <property type="protein sequence ID" value="BPAG_0000318101-mRNA-1"/>
    <property type="gene ID" value="BPAG_0000318101"/>
</dbReference>
<proteinExistence type="predicted"/>
<dbReference type="Proteomes" id="UP000278627">
    <property type="component" value="Unassembled WGS sequence"/>
</dbReference>
<name>A0A0N4T4Q1_BRUPA</name>
<dbReference type="AlphaFoldDB" id="A0A0N4T4Q1"/>
<accession>A0A0N4T4Q1</accession>
<keyword evidence="2" id="KW-1185">Reference proteome</keyword>
<reference evidence="1 2" key="2">
    <citation type="submission" date="2018-11" db="EMBL/GenBank/DDBJ databases">
        <authorList>
            <consortium name="Pathogen Informatics"/>
        </authorList>
    </citation>
    <scope>NUCLEOTIDE SEQUENCE [LARGE SCALE GENOMIC DNA]</scope>
</reference>
<organism evidence="3">
    <name type="scientific">Brugia pahangi</name>
    <name type="common">Filarial nematode worm</name>
    <dbReference type="NCBI Taxonomy" id="6280"/>
    <lineage>
        <taxon>Eukaryota</taxon>
        <taxon>Metazoa</taxon>
        <taxon>Ecdysozoa</taxon>
        <taxon>Nematoda</taxon>
        <taxon>Chromadorea</taxon>
        <taxon>Rhabditida</taxon>
        <taxon>Spirurina</taxon>
        <taxon>Spiruromorpha</taxon>
        <taxon>Filarioidea</taxon>
        <taxon>Onchocercidae</taxon>
        <taxon>Brugia</taxon>
    </lineage>
</organism>